<keyword evidence="1" id="KW-0812">Transmembrane</keyword>
<proteinExistence type="predicted"/>
<accession>A0A9J7BUE0</accession>
<name>A0A9J7BUE0_9BACT</name>
<gene>
    <name evidence="2" type="ORF">MOP44_11225</name>
</gene>
<keyword evidence="3" id="KW-1185">Reference proteome</keyword>
<evidence type="ECO:0000256" key="1">
    <source>
        <dbReference type="SAM" id="Phobius"/>
    </source>
</evidence>
<reference evidence="2" key="1">
    <citation type="submission" date="2021-04" db="EMBL/GenBank/DDBJ databases">
        <title>Phylogenetic analysis of Acidobacteriaceae.</title>
        <authorList>
            <person name="Qiu L."/>
            <person name="Zhang Q."/>
        </authorList>
    </citation>
    <scope>NUCLEOTIDE SEQUENCE</scope>
    <source>
        <strain evidence="2">DSM 25168</strain>
    </source>
</reference>
<dbReference type="RefSeq" id="WP_260796131.1">
    <property type="nucleotide sequence ID" value="NZ_CP093313.1"/>
</dbReference>
<protein>
    <recommendedName>
        <fullName evidence="4">DUF4878 domain-containing protein</fullName>
    </recommendedName>
</protein>
<evidence type="ECO:0000313" key="3">
    <source>
        <dbReference type="Proteomes" id="UP001059380"/>
    </source>
</evidence>
<keyword evidence="1" id="KW-0472">Membrane</keyword>
<evidence type="ECO:0008006" key="4">
    <source>
        <dbReference type="Google" id="ProtNLM"/>
    </source>
</evidence>
<evidence type="ECO:0000313" key="2">
    <source>
        <dbReference type="EMBL" id="UWZ86492.1"/>
    </source>
</evidence>
<dbReference type="Proteomes" id="UP001059380">
    <property type="component" value="Chromosome"/>
</dbReference>
<dbReference type="AlphaFoldDB" id="A0A9J7BUE0"/>
<sequence length="151" mass="17463">MPEALLKAERDRRQGRRNAWIVAVLTVVAVSAALILNLPWFYYLRSDCRAMETFLRNLDAGRYGDAYAVISPEMQARTDYPAMVRQQEGIASRLGRLQSVNVRHLDSHGSRSRRITNLRVHVVYERGATDYQFLLLESYGRWTVWSFEPVS</sequence>
<dbReference type="KEGG" id="orp:MOP44_11225"/>
<keyword evidence="1" id="KW-1133">Transmembrane helix</keyword>
<organism evidence="2 3">
    <name type="scientific">Occallatibacter riparius</name>
    <dbReference type="NCBI Taxonomy" id="1002689"/>
    <lineage>
        <taxon>Bacteria</taxon>
        <taxon>Pseudomonadati</taxon>
        <taxon>Acidobacteriota</taxon>
        <taxon>Terriglobia</taxon>
        <taxon>Terriglobales</taxon>
        <taxon>Acidobacteriaceae</taxon>
        <taxon>Occallatibacter</taxon>
    </lineage>
</organism>
<dbReference type="EMBL" id="CP093313">
    <property type="protein sequence ID" value="UWZ86492.1"/>
    <property type="molecule type" value="Genomic_DNA"/>
</dbReference>
<feature type="transmembrane region" description="Helical" evidence="1">
    <location>
        <begin position="20"/>
        <end position="43"/>
    </location>
</feature>